<proteinExistence type="predicted"/>
<gene>
    <name evidence="1" type="ORF">EGYM00163_LOCUS42705</name>
</gene>
<name>A0A7S4LIK3_9EUGL</name>
<organism evidence="1">
    <name type="scientific">Eutreptiella gymnastica</name>
    <dbReference type="NCBI Taxonomy" id="73025"/>
    <lineage>
        <taxon>Eukaryota</taxon>
        <taxon>Discoba</taxon>
        <taxon>Euglenozoa</taxon>
        <taxon>Euglenida</taxon>
        <taxon>Spirocuta</taxon>
        <taxon>Euglenophyceae</taxon>
        <taxon>Eutreptiales</taxon>
        <taxon>Eutreptiaceae</taxon>
        <taxon>Eutreptiella</taxon>
    </lineage>
</organism>
<accession>A0A7S4LIK3</accession>
<dbReference type="EMBL" id="HBJA01124040">
    <property type="protein sequence ID" value="CAE0831423.1"/>
    <property type="molecule type" value="Transcribed_RNA"/>
</dbReference>
<dbReference type="AlphaFoldDB" id="A0A7S4LIK3"/>
<sequence>MSNVREAWQLMLHVGCVQLLAPGPSQLYCPAVGMQWPEAHCTCARKHEPSWSRRMSLKFEPSWKCIPCFVGFRGHGSLKGHSQITSMIEASAEASGRRPQAYALDAKHSQLGVMHSGLSTLTWAKVCCVRLRPVEVQMHCVGENGLSAEFAGLQDRLLAEYGLIPGSIKNRPLWQQPGSRTSF</sequence>
<reference evidence="1" key="1">
    <citation type="submission" date="2021-01" db="EMBL/GenBank/DDBJ databases">
        <authorList>
            <person name="Corre E."/>
            <person name="Pelletier E."/>
            <person name="Niang G."/>
            <person name="Scheremetjew M."/>
            <person name="Finn R."/>
            <person name="Kale V."/>
            <person name="Holt S."/>
            <person name="Cochrane G."/>
            <person name="Meng A."/>
            <person name="Brown T."/>
            <person name="Cohen L."/>
        </authorList>
    </citation>
    <scope>NUCLEOTIDE SEQUENCE</scope>
    <source>
        <strain evidence="1">CCMP1594</strain>
    </source>
</reference>
<protein>
    <submittedName>
        <fullName evidence="1">Uncharacterized protein</fullName>
    </submittedName>
</protein>
<evidence type="ECO:0000313" key="1">
    <source>
        <dbReference type="EMBL" id="CAE0831423.1"/>
    </source>
</evidence>